<feature type="compositionally biased region" description="Low complexity" evidence="1">
    <location>
        <begin position="63"/>
        <end position="87"/>
    </location>
</feature>
<evidence type="ECO:0000256" key="2">
    <source>
        <dbReference type="SAM" id="Phobius"/>
    </source>
</evidence>
<proteinExistence type="predicted"/>
<dbReference type="InterPro" id="IPR057893">
    <property type="entry name" value="LRV_2"/>
</dbReference>
<evidence type="ECO:0000313" key="5">
    <source>
        <dbReference type="Proteomes" id="UP001597280"/>
    </source>
</evidence>
<feature type="region of interest" description="Disordered" evidence="1">
    <location>
        <begin position="246"/>
        <end position="298"/>
    </location>
</feature>
<name>A0ABW4Q2F3_9MICO</name>
<dbReference type="RefSeq" id="WP_343906461.1">
    <property type="nucleotide sequence ID" value="NZ_BAAAIS010000006.1"/>
</dbReference>
<keyword evidence="5" id="KW-1185">Reference proteome</keyword>
<keyword evidence="2" id="KW-1133">Transmembrane helix</keyword>
<feature type="compositionally biased region" description="Low complexity" evidence="1">
    <location>
        <begin position="193"/>
        <end position="212"/>
    </location>
</feature>
<feature type="region of interest" description="Disordered" evidence="1">
    <location>
        <begin position="1"/>
        <end position="39"/>
    </location>
</feature>
<feature type="compositionally biased region" description="Pro residues" evidence="1">
    <location>
        <begin position="213"/>
        <end position="227"/>
    </location>
</feature>
<evidence type="ECO:0000313" key="4">
    <source>
        <dbReference type="EMBL" id="MFD1836674.1"/>
    </source>
</evidence>
<organism evidence="4 5">
    <name type="scientific">Brachybacterium rhamnosum</name>
    <dbReference type="NCBI Taxonomy" id="173361"/>
    <lineage>
        <taxon>Bacteria</taxon>
        <taxon>Bacillati</taxon>
        <taxon>Actinomycetota</taxon>
        <taxon>Actinomycetes</taxon>
        <taxon>Micrococcales</taxon>
        <taxon>Dermabacteraceae</taxon>
        <taxon>Brachybacterium</taxon>
    </lineage>
</organism>
<feature type="region of interest" description="Disordered" evidence="1">
    <location>
        <begin position="332"/>
        <end position="370"/>
    </location>
</feature>
<accession>A0ABW4Q2F3</accession>
<evidence type="ECO:0000256" key="1">
    <source>
        <dbReference type="SAM" id="MobiDB-lite"/>
    </source>
</evidence>
<feature type="compositionally biased region" description="Low complexity" evidence="1">
    <location>
        <begin position="339"/>
        <end position="370"/>
    </location>
</feature>
<comment type="caution">
    <text evidence="4">The sequence shown here is derived from an EMBL/GenBank/DDBJ whole genome shotgun (WGS) entry which is preliminary data.</text>
</comment>
<dbReference type="Pfam" id="PF25591">
    <property type="entry name" value="LRV_2"/>
    <property type="match status" value="1"/>
</dbReference>
<dbReference type="EMBL" id="JBHUFL010000011">
    <property type="protein sequence ID" value="MFD1836674.1"/>
    <property type="molecule type" value="Genomic_DNA"/>
</dbReference>
<feature type="compositionally biased region" description="Basic and acidic residues" evidence="1">
    <location>
        <begin position="7"/>
        <end position="22"/>
    </location>
</feature>
<feature type="compositionally biased region" description="Low complexity" evidence="1">
    <location>
        <begin position="95"/>
        <end position="104"/>
    </location>
</feature>
<feature type="compositionally biased region" description="Low complexity" evidence="1">
    <location>
        <begin position="163"/>
        <end position="183"/>
    </location>
</feature>
<keyword evidence="2" id="KW-0472">Membrane</keyword>
<feature type="domain" description="Leucine rich repeat variant" evidence="3">
    <location>
        <begin position="8"/>
        <end position="62"/>
    </location>
</feature>
<protein>
    <recommendedName>
        <fullName evidence="3">Leucine rich repeat variant domain-containing protein</fullName>
    </recommendedName>
</protein>
<reference evidence="5" key="1">
    <citation type="journal article" date="2019" name="Int. J. Syst. Evol. Microbiol.">
        <title>The Global Catalogue of Microorganisms (GCM) 10K type strain sequencing project: providing services to taxonomists for standard genome sequencing and annotation.</title>
        <authorList>
            <consortium name="The Broad Institute Genomics Platform"/>
            <consortium name="The Broad Institute Genome Sequencing Center for Infectious Disease"/>
            <person name="Wu L."/>
            <person name="Ma J."/>
        </authorList>
    </citation>
    <scope>NUCLEOTIDE SEQUENCE [LARGE SCALE GENOMIC DNA]</scope>
    <source>
        <strain evidence="5">JCM 11650</strain>
    </source>
</reference>
<dbReference type="Proteomes" id="UP001597280">
    <property type="component" value="Unassembled WGS sequence"/>
</dbReference>
<feature type="region of interest" description="Disordered" evidence="1">
    <location>
        <begin position="56"/>
        <end position="231"/>
    </location>
</feature>
<gene>
    <name evidence="4" type="ORF">ACFSDA_16570</name>
</gene>
<sequence>MTTPRTPEQEARDPRTAPERLLELTQSHPELHDAIVTNPSCPEAARSWILATNPSAKQAFEQSAGSAPEAGSPSAPAADAAPAAEPETGSETETDAAPAAEPDTSLAPLTAAPEASVPLDAGPPTEPHEPVPASSGVRINEGSGVVALPPGAGRPSPDPAPTRSPAADADAAADPGDAPEVDAWTVVRPSADPASPAQPGPSTAAAAGAAAPAPEPDTAPMTAPPTPTAAFPAVAGAAAGGAVAGGAAAGGYAGSAPSAGASAPAAPAPGPAAAAPAGPIPWGTSGQNPPPSDDDGRSRRRVWWACGGCLLLALILAIVGLLAGRAWLSDGEDTYSRDSTTSASAEPSEQESSAAEEPSADPVSPAPDSAQELDAVASPTGNITCSLEGDSVGCSVAEHRYGDDIEGCADGPFSIVVAGEDAAPDCSQEFGSGAQTLAYGESAVNGDVACTSESSGMTCWNVMTGKGFTVSRGSYDTF</sequence>
<evidence type="ECO:0000259" key="3">
    <source>
        <dbReference type="Pfam" id="PF25591"/>
    </source>
</evidence>
<feature type="transmembrane region" description="Helical" evidence="2">
    <location>
        <begin position="302"/>
        <end position="328"/>
    </location>
</feature>
<feature type="compositionally biased region" description="Low complexity" evidence="1">
    <location>
        <begin position="254"/>
        <end position="277"/>
    </location>
</feature>
<keyword evidence="2" id="KW-0812">Transmembrane</keyword>